<dbReference type="InterPro" id="IPR003594">
    <property type="entry name" value="HATPase_dom"/>
</dbReference>
<dbReference type="InterPro" id="IPR011006">
    <property type="entry name" value="CheY-like_superfamily"/>
</dbReference>
<keyword evidence="3 4" id="KW-0597">Phosphoprotein</keyword>
<dbReference type="Pfam" id="PF02518">
    <property type="entry name" value="HATPase_c"/>
    <property type="match status" value="1"/>
</dbReference>
<feature type="transmembrane region" description="Helical" evidence="5">
    <location>
        <begin position="151"/>
        <end position="174"/>
    </location>
</feature>
<feature type="transmembrane region" description="Helical" evidence="5">
    <location>
        <begin position="218"/>
        <end position="238"/>
    </location>
</feature>
<feature type="transmembrane region" description="Helical" evidence="5">
    <location>
        <begin position="186"/>
        <end position="212"/>
    </location>
</feature>
<reference evidence="8 9" key="1">
    <citation type="submission" date="2019-11" db="EMBL/GenBank/DDBJ databases">
        <title>Using colonization assays and comparative genomics to discover symbiosis behaviors and factors in Vibrio fischeri.</title>
        <authorList>
            <person name="Bongrand C."/>
            <person name="Moriano-Gutierrez S."/>
            <person name="Arevalo P."/>
            <person name="Mcfall-Ngai M."/>
            <person name="Visick K."/>
            <person name="Polz M.F."/>
            <person name="Ruby E.G."/>
        </authorList>
    </citation>
    <scope>NUCLEOTIDE SEQUENCE [LARGE SCALE GENOMIC DNA]</scope>
    <source>
        <strain evidence="9">emors.3.2</strain>
    </source>
</reference>
<dbReference type="PRINTS" id="PR00344">
    <property type="entry name" value="BCTRLSENSOR"/>
</dbReference>
<organism evidence="8 9">
    <name type="scientific">Aliivibrio fischeri</name>
    <name type="common">Vibrio fischeri</name>
    <dbReference type="NCBI Taxonomy" id="668"/>
    <lineage>
        <taxon>Bacteria</taxon>
        <taxon>Pseudomonadati</taxon>
        <taxon>Pseudomonadota</taxon>
        <taxon>Gammaproteobacteria</taxon>
        <taxon>Vibrionales</taxon>
        <taxon>Vibrionaceae</taxon>
        <taxon>Aliivibrio</taxon>
    </lineage>
</organism>
<dbReference type="Proteomes" id="UP000435323">
    <property type="component" value="Unassembled WGS sequence"/>
</dbReference>
<evidence type="ECO:0000313" key="9">
    <source>
        <dbReference type="Proteomes" id="UP000435323"/>
    </source>
</evidence>
<keyword evidence="5" id="KW-1133">Transmembrane helix</keyword>
<dbReference type="InterPro" id="IPR036097">
    <property type="entry name" value="HisK_dim/P_sf"/>
</dbReference>
<name>A0A6N3Z4H0_ALIFS</name>
<evidence type="ECO:0000313" key="8">
    <source>
        <dbReference type="EMBL" id="MUK44565.1"/>
    </source>
</evidence>
<dbReference type="InterPro" id="IPR005467">
    <property type="entry name" value="His_kinase_dom"/>
</dbReference>
<dbReference type="PROSITE" id="PS50110">
    <property type="entry name" value="RESPONSE_REGULATORY"/>
    <property type="match status" value="1"/>
</dbReference>
<feature type="transmembrane region" description="Helical" evidence="5">
    <location>
        <begin position="115"/>
        <end position="139"/>
    </location>
</feature>
<evidence type="ECO:0000256" key="1">
    <source>
        <dbReference type="ARBA" id="ARBA00000085"/>
    </source>
</evidence>
<evidence type="ECO:0000259" key="7">
    <source>
        <dbReference type="PROSITE" id="PS50110"/>
    </source>
</evidence>
<dbReference type="EC" id="2.7.13.3" evidence="2"/>
<feature type="domain" description="Response regulatory" evidence="7">
    <location>
        <begin position="707"/>
        <end position="820"/>
    </location>
</feature>
<dbReference type="AlphaFoldDB" id="A0A6N3Z4H0"/>
<dbReference type="PANTHER" id="PTHR43547:SF2">
    <property type="entry name" value="HYBRID SIGNAL TRANSDUCTION HISTIDINE KINASE C"/>
    <property type="match status" value="1"/>
</dbReference>
<evidence type="ECO:0000256" key="4">
    <source>
        <dbReference type="PROSITE-ProRule" id="PRU00169"/>
    </source>
</evidence>
<proteinExistence type="predicted"/>
<feature type="domain" description="Histidine kinase" evidence="6">
    <location>
        <begin position="463"/>
        <end position="681"/>
    </location>
</feature>
<dbReference type="PROSITE" id="PS50109">
    <property type="entry name" value="HIS_KIN"/>
    <property type="match status" value="1"/>
</dbReference>
<accession>A0A6N3Z4H0</accession>
<dbReference type="SUPFAM" id="SSF47384">
    <property type="entry name" value="Homodimeric domain of signal transducing histidine kinase"/>
    <property type="match status" value="1"/>
</dbReference>
<keyword evidence="5" id="KW-0812">Transmembrane</keyword>
<evidence type="ECO:0000256" key="5">
    <source>
        <dbReference type="SAM" id="Phobius"/>
    </source>
</evidence>
<keyword evidence="5" id="KW-0472">Membrane</keyword>
<dbReference type="PANTHER" id="PTHR43547">
    <property type="entry name" value="TWO-COMPONENT HISTIDINE KINASE"/>
    <property type="match status" value="1"/>
</dbReference>
<dbReference type="Pfam" id="PF00072">
    <property type="entry name" value="Response_reg"/>
    <property type="match status" value="1"/>
</dbReference>
<feature type="transmembrane region" description="Helical" evidence="5">
    <location>
        <begin position="245"/>
        <end position="268"/>
    </location>
</feature>
<dbReference type="Gene3D" id="3.30.565.10">
    <property type="entry name" value="Histidine kinase-like ATPase, C-terminal domain"/>
    <property type="match status" value="1"/>
</dbReference>
<gene>
    <name evidence="8" type="ORF">GNP77_04135</name>
</gene>
<evidence type="ECO:0000256" key="2">
    <source>
        <dbReference type="ARBA" id="ARBA00012438"/>
    </source>
</evidence>
<dbReference type="EMBL" id="WOBO01000004">
    <property type="protein sequence ID" value="MUK44565.1"/>
    <property type="molecule type" value="Genomic_DNA"/>
</dbReference>
<evidence type="ECO:0000256" key="3">
    <source>
        <dbReference type="ARBA" id="ARBA00022553"/>
    </source>
</evidence>
<dbReference type="InterPro" id="IPR036890">
    <property type="entry name" value="HATPase_C_sf"/>
</dbReference>
<dbReference type="SUPFAM" id="SSF52172">
    <property type="entry name" value="CheY-like"/>
    <property type="match status" value="1"/>
</dbReference>
<dbReference type="SMART" id="SM00448">
    <property type="entry name" value="REC"/>
    <property type="match status" value="1"/>
</dbReference>
<feature type="transmembrane region" description="Helical" evidence="5">
    <location>
        <begin position="274"/>
        <end position="291"/>
    </location>
</feature>
<feature type="transmembrane region" description="Helical" evidence="5">
    <location>
        <begin position="73"/>
        <end position="95"/>
    </location>
</feature>
<feature type="transmembrane region" description="Helical" evidence="5">
    <location>
        <begin position="38"/>
        <end position="61"/>
    </location>
</feature>
<dbReference type="SMART" id="SM00387">
    <property type="entry name" value="HATPase_c"/>
    <property type="match status" value="1"/>
</dbReference>
<evidence type="ECO:0000259" key="6">
    <source>
        <dbReference type="PROSITE" id="PS50109"/>
    </source>
</evidence>
<dbReference type="InterPro" id="IPR004358">
    <property type="entry name" value="Sig_transdc_His_kin-like_C"/>
</dbReference>
<protein>
    <recommendedName>
        <fullName evidence="2">histidine kinase</fullName>
        <ecNumber evidence="2">2.7.13.3</ecNumber>
    </recommendedName>
</protein>
<dbReference type="InterPro" id="IPR001789">
    <property type="entry name" value="Sig_transdc_resp-reg_receiver"/>
</dbReference>
<dbReference type="SUPFAM" id="SSF55874">
    <property type="entry name" value="ATPase domain of HSP90 chaperone/DNA topoisomerase II/histidine kinase"/>
    <property type="match status" value="1"/>
</dbReference>
<dbReference type="GO" id="GO:0000155">
    <property type="term" value="F:phosphorelay sensor kinase activity"/>
    <property type="evidence" value="ECO:0007669"/>
    <property type="project" value="InterPro"/>
</dbReference>
<feature type="modified residue" description="4-aspartylphosphate" evidence="4">
    <location>
        <position position="756"/>
    </location>
</feature>
<comment type="catalytic activity">
    <reaction evidence="1">
        <text>ATP + protein L-histidine = ADP + protein N-phospho-L-histidine.</text>
        <dbReference type="EC" id="2.7.13.3"/>
    </reaction>
</comment>
<sequence>MLTTLPKVYLLLTTSAIILLWVGYFVRSLYKERTKVNPYIYSSYILYALFIILWILSNAYFQSPLLTYFDESTAIFMALFANMTSYLAFAFAFLFSCRLASKHPDKRLSKWQFRLTSITTLVALIVNVIPNLTVIGVTIQAPSVFTIEFGPFAPLFFLNAFLFVILTSINFFKLRKSNIKLNKEKSIYLMIGIFIYMISTIASQIIIPVIWADFSYTWVPPALSVTEALLIGYTLLYHRLYSFKYLLFWSLSYSINLILYLIPIIIIYDLTAPSDLLYICIIAIVFTGLFWDKTLKKTKKIASIIIYKDKQTPVEKIYKIAEEFKYSSSNAIIKLASILNTPKEELLLIGKNTNYNIFIPHLNQSHSALVKDELDYQIHYSPKTANAELHQVQEKMSESKTALILPIFGENKLISHFLISANKHDNTTFSNEEISAIQWVLTKVQGYIESERKVRQSQALANSIAHEMRNPLSQLQYHFEKIKHHYQKNTEHEKQEDLIKNELNQGCLAIQKGAQLIDIILSEAKNTAISDDLFHHHSISLLTQQIIDEYVFDSEEMKQKITLDLEDDFVVNINDTLYGFILFNLLRNATYYFDEYNNSISIRLVKGFATNKLIFRDTGPGIDSHILPNIFDDFFTHNKEGGSGLGLSYCLRVMHAFEGNIACYSTKGEFTEFVLSFPHIEGDINALNSHKPNTPPLINKKDNSLKTVLIVDDKKVQRMLIHTFINKDNLTLLQAENGEEAVEIATNNKLDLIFMDSRMPVMNGIDAAKKIKIIYPNLPIIALTGESSHEEISAITQVMDGYLTKPVSKAQLQQVVDKWL</sequence>
<dbReference type="Gene3D" id="3.40.50.2300">
    <property type="match status" value="1"/>
</dbReference>
<comment type="caution">
    <text evidence="8">The sequence shown here is derived from an EMBL/GenBank/DDBJ whole genome shotgun (WGS) entry which is preliminary data.</text>
</comment>
<dbReference type="CDD" id="cd17546">
    <property type="entry name" value="REC_hyHK_CKI1_RcsC-like"/>
    <property type="match status" value="1"/>
</dbReference>
<dbReference type="RefSeq" id="WP_155657104.1">
    <property type="nucleotide sequence ID" value="NZ_WOBO01000004.1"/>
</dbReference>
<feature type="transmembrane region" description="Helical" evidence="5">
    <location>
        <begin position="6"/>
        <end position="26"/>
    </location>
</feature>